<sequence>GMENDTKLLSIIKVTNHRLTQFLSGFFYHIMTFDIKLKLEI</sequence>
<feature type="non-terminal residue" evidence="1">
    <location>
        <position position="1"/>
    </location>
</feature>
<protein>
    <submittedName>
        <fullName evidence="1">15397_t:CDS:1</fullName>
    </submittedName>
</protein>
<accession>A0A9W4SF69</accession>
<evidence type="ECO:0000313" key="2">
    <source>
        <dbReference type="Proteomes" id="UP001153678"/>
    </source>
</evidence>
<gene>
    <name evidence="1" type="ORF">FWILDA_LOCUS2776</name>
</gene>
<dbReference type="Proteomes" id="UP001153678">
    <property type="component" value="Unassembled WGS sequence"/>
</dbReference>
<evidence type="ECO:0000313" key="1">
    <source>
        <dbReference type="EMBL" id="CAI2166846.1"/>
    </source>
</evidence>
<organism evidence="1 2">
    <name type="scientific">Funneliformis geosporum</name>
    <dbReference type="NCBI Taxonomy" id="1117311"/>
    <lineage>
        <taxon>Eukaryota</taxon>
        <taxon>Fungi</taxon>
        <taxon>Fungi incertae sedis</taxon>
        <taxon>Mucoromycota</taxon>
        <taxon>Glomeromycotina</taxon>
        <taxon>Glomeromycetes</taxon>
        <taxon>Glomerales</taxon>
        <taxon>Glomeraceae</taxon>
        <taxon>Funneliformis</taxon>
    </lineage>
</organism>
<name>A0A9W4SF69_9GLOM</name>
<keyword evidence="2" id="KW-1185">Reference proteome</keyword>
<reference evidence="1" key="1">
    <citation type="submission" date="2022-08" db="EMBL/GenBank/DDBJ databases">
        <authorList>
            <person name="Kallberg Y."/>
            <person name="Tangrot J."/>
            <person name="Rosling A."/>
        </authorList>
    </citation>
    <scope>NUCLEOTIDE SEQUENCE</scope>
    <source>
        <strain evidence="1">Wild A</strain>
    </source>
</reference>
<comment type="caution">
    <text evidence="1">The sequence shown here is derived from an EMBL/GenBank/DDBJ whole genome shotgun (WGS) entry which is preliminary data.</text>
</comment>
<dbReference type="EMBL" id="CAMKVN010000340">
    <property type="protein sequence ID" value="CAI2166846.1"/>
    <property type="molecule type" value="Genomic_DNA"/>
</dbReference>
<dbReference type="AlphaFoldDB" id="A0A9W4SF69"/>
<proteinExistence type="predicted"/>